<name>A0ABD1QFC9_9LAMI</name>
<dbReference type="AlphaFoldDB" id="A0ABD1QFC9"/>
<feature type="compositionally biased region" description="Basic and acidic residues" evidence="1">
    <location>
        <begin position="1"/>
        <end position="24"/>
    </location>
</feature>
<protein>
    <submittedName>
        <fullName evidence="2">Uncharacterized protein</fullName>
    </submittedName>
</protein>
<evidence type="ECO:0000313" key="3">
    <source>
        <dbReference type="Proteomes" id="UP001604336"/>
    </source>
</evidence>
<accession>A0ABD1QFC9</accession>
<sequence>MRKAPTDPGKKNDRPKEVDEHTIELDDPENPDPWVMEDEPRTFAAKKMECFSTDLFDSTKELQVESESPTDFKDCSKKFLSRNLDIFAWKRGNMVGIDPNVSYHRLPIDVKHLGHR</sequence>
<gene>
    <name evidence="2" type="ORF">Adt_35208</name>
</gene>
<organism evidence="2 3">
    <name type="scientific">Abeliophyllum distichum</name>
    <dbReference type="NCBI Taxonomy" id="126358"/>
    <lineage>
        <taxon>Eukaryota</taxon>
        <taxon>Viridiplantae</taxon>
        <taxon>Streptophyta</taxon>
        <taxon>Embryophyta</taxon>
        <taxon>Tracheophyta</taxon>
        <taxon>Spermatophyta</taxon>
        <taxon>Magnoliopsida</taxon>
        <taxon>eudicotyledons</taxon>
        <taxon>Gunneridae</taxon>
        <taxon>Pentapetalae</taxon>
        <taxon>asterids</taxon>
        <taxon>lamiids</taxon>
        <taxon>Lamiales</taxon>
        <taxon>Oleaceae</taxon>
        <taxon>Forsythieae</taxon>
        <taxon>Abeliophyllum</taxon>
    </lineage>
</organism>
<reference evidence="3" key="1">
    <citation type="submission" date="2024-07" db="EMBL/GenBank/DDBJ databases">
        <title>Two chromosome-level genome assemblies of Korean endemic species Abeliophyllum distichum and Forsythia ovata (Oleaceae).</title>
        <authorList>
            <person name="Jang H."/>
        </authorList>
    </citation>
    <scope>NUCLEOTIDE SEQUENCE [LARGE SCALE GENOMIC DNA]</scope>
</reference>
<evidence type="ECO:0000256" key="1">
    <source>
        <dbReference type="SAM" id="MobiDB-lite"/>
    </source>
</evidence>
<keyword evidence="3" id="KW-1185">Reference proteome</keyword>
<proteinExistence type="predicted"/>
<comment type="caution">
    <text evidence="2">The sequence shown here is derived from an EMBL/GenBank/DDBJ whole genome shotgun (WGS) entry which is preliminary data.</text>
</comment>
<evidence type="ECO:0000313" key="2">
    <source>
        <dbReference type="EMBL" id="KAL2474472.1"/>
    </source>
</evidence>
<dbReference type="EMBL" id="JBFOLK010000011">
    <property type="protein sequence ID" value="KAL2474472.1"/>
    <property type="molecule type" value="Genomic_DNA"/>
</dbReference>
<dbReference type="Proteomes" id="UP001604336">
    <property type="component" value="Unassembled WGS sequence"/>
</dbReference>
<feature type="region of interest" description="Disordered" evidence="1">
    <location>
        <begin position="1"/>
        <end position="35"/>
    </location>
</feature>